<keyword evidence="3" id="KW-1185">Reference proteome</keyword>
<protein>
    <recommendedName>
        <fullName evidence="1">Carboxymuconolactone decarboxylase-like domain-containing protein</fullName>
    </recommendedName>
</protein>
<evidence type="ECO:0000313" key="3">
    <source>
        <dbReference type="Proteomes" id="UP000018291"/>
    </source>
</evidence>
<dbReference type="InterPro" id="IPR004675">
    <property type="entry name" value="AhpD_core"/>
</dbReference>
<dbReference type="Gene3D" id="1.20.1290.10">
    <property type="entry name" value="AhpD-like"/>
    <property type="match status" value="1"/>
</dbReference>
<dbReference type="HOGENOM" id="CLU_1412897_0_0_11"/>
<dbReference type="PANTHER" id="PTHR34846">
    <property type="entry name" value="4-CARBOXYMUCONOLACTONE DECARBOXYLASE FAMILY PROTEIN (AFU_ORTHOLOGUE AFUA_6G11590)"/>
    <property type="match status" value="1"/>
</dbReference>
<dbReference type="Pfam" id="PF02627">
    <property type="entry name" value="CMD"/>
    <property type="match status" value="1"/>
</dbReference>
<feature type="domain" description="Carboxymuconolactone decarboxylase-like" evidence="1">
    <location>
        <begin position="50"/>
        <end position="125"/>
    </location>
</feature>
<evidence type="ECO:0000259" key="1">
    <source>
        <dbReference type="Pfam" id="PF02627"/>
    </source>
</evidence>
<reference evidence="2 3" key="1">
    <citation type="journal article" date="2013" name="ISME J.">
        <title>Metabolic model for the filamentous 'Candidatus Microthrix parvicella' based on genomic and metagenomic analyses.</title>
        <authorList>
            <person name="Jon McIlroy S."/>
            <person name="Kristiansen R."/>
            <person name="Albertsen M."/>
            <person name="Michael Karst S."/>
            <person name="Rossetti S."/>
            <person name="Lund Nielsen J."/>
            <person name="Tandoi V."/>
            <person name="James Seviour R."/>
            <person name="Nielsen P.H."/>
        </authorList>
    </citation>
    <scope>NUCLEOTIDE SEQUENCE [LARGE SCALE GENOMIC DNA]</scope>
    <source>
        <strain evidence="2 3">RN1</strain>
    </source>
</reference>
<dbReference type="GO" id="GO:0051920">
    <property type="term" value="F:peroxiredoxin activity"/>
    <property type="evidence" value="ECO:0007669"/>
    <property type="project" value="InterPro"/>
</dbReference>
<dbReference type="STRING" id="1229780.BN381_90042"/>
<name>R4Z776_9ACTN</name>
<dbReference type="NCBIfam" id="TIGR00778">
    <property type="entry name" value="ahpD_dom"/>
    <property type="match status" value="1"/>
</dbReference>
<sequence>MRNKPVTQVELLDPTTAPLLVEDLFAGGDPGPIAAAFAQVPELALVALPFLGASLGAGSTGARVKELAILRTSAVLACRYCVAAHTTVALDVGLTDAEVRGLRGEVQWADEFDDPAELALLAWIDEVAGGRGAVSAAVTEAAKAHFEDYELVELTNTIGVTMLLNRFCSALKLPVGDDTLARLASGGFEVDL</sequence>
<dbReference type="OrthoDB" id="122912at2"/>
<proteinExistence type="predicted"/>
<dbReference type="RefSeq" id="WP_012231432.1">
    <property type="nucleotide sequence ID" value="NZ_HG422565.1"/>
</dbReference>
<organism evidence="2 3">
    <name type="scientific">Candidatus Neomicrothrix parvicella RN1</name>
    <dbReference type="NCBI Taxonomy" id="1229780"/>
    <lineage>
        <taxon>Bacteria</taxon>
        <taxon>Bacillati</taxon>
        <taxon>Actinomycetota</taxon>
        <taxon>Acidimicrobiia</taxon>
        <taxon>Acidimicrobiales</taxon>
        <taxon>Microthrixaceae</taxon>
        <taxon>Candidatus Neomicrothrix</taxon>
    </lineage>
</organism>
<dbReference type="AlphaFoldDB" id="R4Z776"/>
<dbReference type="EMBL" id="CANL01000087">
    <property type="protein sequence ID" value="CCM65971.1"/>
    <property type="molecule type" value="Genomic_DNA"/>
</dbReference>
<dbReference type="InterPro" id="IPR003779">
    <property type="entry name" value="CMD-like"/>
</dbReference>
<dbReference type="SUPFAM" id="SSF69118">
    <property type="entry name" value="AhpD-like"/>
    <property type="match status" value="1"/>
</dbReference>
<gene>
    <name evidence="2" type="ORF">BN381_90042</name>
</gene>
<dbReference type="Proteomes" id="UP000018291">
    <property type="component" value="Unassembled WGS sequence"/>
</dbReference>
<evidence type="ECO:0000313" key="2">
    <source>
        <dbReference type="EMBL" id="CCM65971.1"/>
    </source>
</evidence>
<accession>R4Z776</accession>
<dbReference type="InterPro" id="IPR029032">
    <property type="entry name" value="AhpD-like"/>
</dbReference>
<dbReference type="PANTHER" id="PTHR34846:SF5">
    <property type="entry name" value="CARBOXYMUCONOLACTONE DECARBOXYLASE-LIKE DOMAIN-CONTAINING PROTEIN"/>
    <property type="match status" value="1"/>
</dbReference>
<comment type="caution">
    <text evidence="2">The sequence shown here is derived from an EMBL/GenBank/DDBJ whole genome shotgun (WGS) entry which is preliminary data.</text>
</comment>
<dbReference type="eggNOG" id="COG2128">
    <property type="taxonomic scope" value="Bacteria"/>
</dbReference>